<dbReference type="RefSeq" id="WP_194140046.1">
    <property type="nucleotide sequence ID" value="NZ_PRDM01000004.1"/>
</dbReference>
<reference evidence="8 9" key="1">
    <citation type="submission" date="2018-07" db="EMBL/GenBank/DDBJ databases">
        <title>Genome assembly of strain KB82.</title>
        <authorList>
            <person name="Kukolya J."/>
            <person name="Horvath B."/>
            <person name="Nagy I."/>
            <person name="Toth A."/>
        </authorList>
    </citation>
    <scope>NUCLEOTIDE SEQUENCE [LARGE SCALE GENOMIC DNA]</scope>
    <source>
        <strain evidence="8 9">Kb82</strain>
    </source>
</reference>
<name>A0ABR9TNE0_9FLAO</name>
<dbReference type="Gene3D" id="1.25.40.390">
    <property type="match status" value="1"/>
</dbReference>
<feature type="domain" description="RagB/SusD" evidence="6">
    <location>
        <begin position="324"/>
        <end position="454"/>
    </location>
</feature>
<comment type="caution">
    <text evidence="8">The sequence shown here is derived from an EMBL/GenBank/DDBJ whole genome shotgun (WGS) entry which is preliminary data.</text>
</comment>
<feature type="domain" description="SusD-like N-terminal" evidence="7">
    <location>
        <begin position="44"/>
        <end position="223"/>
    </location>
</feature>
<dbReference type="CDD" id="cd08977">
    <property type="entry name" value="SusD"/>
    <property type="match status" value="1"/>
</dbReference>
<comment type="similarity">
    <text evidence="2">Belongs to the SusD family.</text>
</comment>
<dbReference type="Pfam" id="PF14322">
    <property type="entry name" value="SusD-like_3"/>
    <property type="match status" value="1"/>
</dbReference>
<evidence type="ECO:0000256" key="5">
    <source>
        <dbReference type="ARBA" id="ARBA00023237"/>
    </source>
</evidence>
<evidence type="ECO:0000259" key="6">
    <source>
        <dbReference type="Pfam" id="PF07980"/>
    </source>
</evidence>
<keyword evidence="4" id="KW-0472">Membrane</keyword>
<evidence type="ECO:0000256" key="1">
    <source>
        <dbReference type="ARBA" id="ARBA00004442"/>
    </source>
</evidence>
<evidence type="ECO:0000313" key="8">
    <source>
        <dbReference type="EMBL" id="MBE8726871.1"/>
    </source>
</evidence>
<comment type="subcellular location">
    <subcellularLocation>
        <location evidence="1">Cell outer membrane</location>
    </subcellularLocation>
</comment>
<accession>A0ABR9TNE0</accession>
<proteinExistence type="inferred from homology"/>
<gene>
    <name evidence="8" type="ORF">C4F50_18290</name>
</gene>
<dbReference type="EMBL" id="PRDM01000004">
    <property type="protein sequence ID" value="MBE8726871.1"/>
    <property type="molecule type" value="Genomic_DNA"/>
</dbReference>
<keyword evidence="5" id="KW-0998">Cell outer membrane</keyword>
<evidence type="ECO:0000313" key="9">
    <source>
        <dbReference type="Proteomes" id="UP000640614"/>
    </source>
</evidence>
<keyword evidence="3" id="KW-0732">Signal</keyword>
<dbReference type="SUPFAM" id="SSF48452">
    <property type="entry name" value="TPR-like"/>
    <property type="match status" value="1"/>
</dbReference>
<dbReference type="Pfam" id="PF07980">
    <property type="entry name" value="SusD_RagB"/>
    <property type="match status" value="1"/>
</dbReference>
<evidence type="ECO:0000256" key="2">
    <source>
        <dbReference type="ARBA" id="ARBA00006275"/>
    </source>
</evidence>
<organism evidence="8 9">
    <name type="scientific">Flavobacterium hungaricum</name>
    <dbReference type="NCBI Taxonomy" id="2082725"/>
    <lineage>
        <taxon>Bacteria</taxon>
        <taxon>Pseudomonadati</taxon>
        <taxon>Bacteroidota</taxon>
        <taxon>Flavobacteriia</taxon>
        <taxon>Flavobacteriales</taxon>
        <taxon>Flavobacteriaceae</taxon>
        <taxon>Flavobacterium</taxon>
    </lineage>
</organism>
<protein>
    <submittedName>
        <fullName evidence="8">RagB/SusD family nutrient uptake outer membrane protein</fullName>
    </submittedName>
</protein>
<dbReference type="InterPro" id="IPR011990">
    <property type="entry name" value="TPR-like_helical_dom_sf"/>
</dbReference>
<dbReference type="PROSITE" id="PS51257">
    <property type="entry name" value="PROKAR_LIPOPROTEIN"/>
    <property type="match status" value="1"/>
</dbReference>
<dbReference type="InterPro" id="IPR033985">
    <property type="entry name" value="SusD-like_N"/>
</dbReference>
<keyword evidence="9" id="KW-1185">Reference proteome</keyword>
<sequence length="455" mass="50654">MKNNSTKYHYIFSFFLLIGLTSCEDILEVDLPSNQLASNTVYATDVTAEAAVNGIYKSMVTDVYYNNLHSTLGQTSDELILNSLAPNVYTSNEIQVIDGTINSMWGSLYKVIYNANTVIEGINESTTLTPSYSKKWIAEAKFIRGLSYFYLTNLWGDVPLVLSTDVNKTALAPRNAQAEVYAQIIADLTDASNDLPTDYTDYKAQRIRAPKWAAEAMLARVNLYLGKYTEAITHADAVINQSGTYKMITGLSAANSPFIANNNEAILQIPYFNTVYTYEGGAVFTTNAPFLLRKSATLFETGDARKTNWTLNFAVSGVTYLAPRKYKNSYTTTPSERSTILRLAEVYLIRAEARAMTDNYTGARDDVNVIRDRALVPLATTVDKNELLDLIALERQRELFAEFGHRWLDLKRTGKADAVLGALSDKVWASTDALYPIPETARLANPFLTQNLGYN</sequence>
<evidence type="ECO:0000256" key="4">
    <source>
        <dbReference type="ARBA" id="ARBA00023136"/>
    </source>
</evidence>
<evidence type="ECO:0000256" key="3">
    <source>
        <dbReference type="ARBA" id="ARBA00022729"/>
    </source>
</evidence>
<dbReference type="Proteomes" id="UP000640614">
    <property type="component" value="Unassembled WGS sequence"/>
</dbReference>
<evidence type="ECO:0000259" key="7">
    <source>
        <dbReference type="Pfam" id="PF14322"/>
    </source>
</evidence>
<dbReference type="InterPro" id="IPR012944">
    <property type="entry name" value="SusD_RagB_dom"/>
</dbReference>